<reference evidence="1 2" key="1">
    <citation type="journal article" date="2014" name="Genome Biol. Evol.">
        <title>The secreted proteins of Achlya hypogyna and Thraustotheca clavata identify the ancestral oomycete secretome and reveal gene acquisitions by horizontal gene transfer.</title>
        <authorList>
            <person name="Misner I."/>
            <person name="Blouin N."/>
            <person name="Leonard G."/>
            <person name="Richards T.A."/>
            <person name="Lane C.E."/>
        </authorList>
    </citation>
    <scope>NUCLEOTIDE SEQUENCE [LARGE SCALE GENOMIC DNA]</scope>
    <source>
        <strain evidence="1 2">ATCC 34112</strain>
    </source>
</reference>
<dbReference type="EMBL" id="JNBS01001875">
    <property type="protein sequence ID" value="OQR97979.1"/>
    <property type="molecule type" value="Genomic_DNA"/>
</dbReference>
<evidence type="ECO:0000313" key="2">
    <source>
        <dbReference type="Proteomes" id="UP000243217"/>
    </source>
</evidence>
<gene>
    <name evidence="1" type="ORF">THRCLA_21913</name>
</gene>
<accession>A0A1V9ZJ13</accession>
<evidence type="ECO:0000313" key="1">
    <source>
        <dbReference type="EMBL" id="OQR97979.1"/>
    </source>
</evidence>
<feature type="non-terminal residue" evidence="1">
    <location>
        <position position="121"/>
    </location>
</feature>
<comment type="caution">
    <text evidence="1">The sequence shown here is derived from an EMBL/GenBank/DDBJ whole genome shotgun (WGS) entry which is preliminary data.</text>
</comment>
<keyword evidence="2" id="KW-1185">Reference proteome</keyword>
<proteinExistence type="predicted"/>
<name>A0A1V9ZJ13_9STRA</name>
<organism evidence="1 2">
    <name type="scientific">Thraustotheca clavata</name>
    <dbReference type="NCBI Taxonomy" id="74557"/>
    <lineage>
        <taxon>Eukaryota</taxon>
        <taxon>Sar</taxon>
        <taxon>Stramenopiles</taxon>
        <taxon>Oomycota</taxon>
        <taxon>Saprolegniomycetes</taxon>
        <taxon>Saprolegniales</taxon>
        <taxon>Achlyaceae</taxon>
        <taxon>Thraustotheca</taxon>
    </lineage>
</organism>
<sequence>MESFLQVFGNEADDIDLSPEQARAAFKLLGLELTDDQIMLLENAPIDRFLQTLDAQPTSVEVTEEAAKAEEDAITYNQLHEFLQTCRLDMPQETILQFLAMQSNSSVRETDPLFVDKDGFN</sequence>
<dbReference type="OrthoDB" id="26525at2759"/>
<dbReference type="Proteomes" id="UP000243217">
    <property type="component" value="Unassembled WGS sequence"/>
</dbReference>
<dbReference type="AlphaFoldDB" id="A0A1V9ZJ13"/>
<protein>
    <submittedName>
        <fullName evidence="1">Uncharacterized protein</fullName>
    </submittedName>
</protein>